<dbReference type="EMBL" id="PVWQ01000006">
    <property type="protein sequence ID" value="RDW78919.1"/>
    <property type="molecule type" value="Genomic_DNA"/>
</dbReference>
<dbReference type="AlphaFoldDB" id="A0A3D8RXY0"/>
<dbReference type="STRING" id="1810919.A0A3D8RXY0"/>
<sequence length="357" mass="39962">MRDSLTLPFTEEPFDRTTHSDDLASLLPACYGDALMPPSGAVNFWSPADSITTFIQLDLSVERLTRIQEYLWFAKTLSPPQPLSTIISLSHKIVLDENIATHLVWTDRTHIHLKPFPRYLLDSRFWTAYLLCNATCPSQAQGTQAQPLCPHKPLYKDALGFLFSYLTLVRFESDFRIAQDHALLPPDLTWESWRSIAQQCLQRGAITSTTINPRYTFGALRLSRLDKIYALRYGDVLRGYLGQYKTTTELFRENVAPISAATIYIALVLTAMQVGLATEALSGNQAFQNASYGFTVFAILGPLVVIMAVYVIGAAEVVSTRVFGVLRARRYGRRVGGGDGDGLRAQRDFLREVRGDV</sequence>
<evidence type="ECO:0008006" key="4">
    <source>
        <dbReference type="Google" id="ProtNLM"/>
    </source>
</evidence>
<dbReference type="RefSeq" id="XP_026603619.1">
    <property type="nucleotide sequence ID" value="XM_026747787.1"/>
</dbReference>
<dbReference type="Proteomes" id="UP000256690">
    <property type="component" value="Unassembled WGS sequence"/>
</dbReference>
<dbReference type="PANTHER" id="PTHR34414:SF1">
    <property type="entry name" value="SUBTILISIN-LIKE SERINE PROTEASE"/>
    <property type="match status" value="1"/>
</dbReference>
<comment type="caution">
    <text evidence="2">The sequence shown here is derived from an EMBL/GenBank/DDBJ whole genome shotgun (WGS) entry which is preliminary data.</text>
</comment>
<protein>
    <recommendedName>
        <fullName evidence="4">Subtilisin-like serine protease</fullName>
    </recommendedName>
</protein>
<feature type="transmembrane region" description="Helical" evidence="1">
    <location>
        <begin position="296"/>
        <end position="324"/>
    </location>
</feature>
<name>A0A3D8RXY0_9EURO</name>
<keyword evidence="1" id="KW-0812">Transmembrane</keyword>
<keyword evidence="1" id="KW-1133">Transmembrane helix</keyword>
<dbReference type="PANTHER" id="PTHR34414">
    <property type="entry name" value="HET DOMAIN-CONTAINING PROTEIN-RELATED"/>
    <property type="match status" value="1"/>
</dbReference>
<accession>A0A3D8RXY0</accession>
<keyword evidence="1" id="KW-0472">Membrane</keyword>
<dbReference type="InterPro" id="IPR046536">
    <property type="entry name" value="DUF6601"/>
</dbReference>
<proteinExistence type="predicted"/>
<evidence type="ECO:0000256" key="1">
    <source>
        <dbReference type="SAM" id="Phobius"/>
    </source>
</evidence>
<dbReference type="OrthoDB" id="5086500at2759"/>
<dbReference type="GeneID" id="38116141"/>
<keyword evidence="3" id="KW-1185">Reference proteome</keyword>
<evidence type="ECO:0000313" key="2">
    <source>
        <dbReference type="EMBL" id="RDW78919.1"/>
    </source>
</evidence>
<organism evidence="2 3">
    <name type="scientific">Aspergillus mulundensis</name>
    <dbReference type="NCBI Taxonomy" id="1810919"/>
    <lineage>
        <taxon>Eukaryota</taxon>
        <taxon>Fungi</taxon>
        <taxon>Dikarya</taxon>
        <taxon>Ascomycota</taxon>
        <taxon>Pezizomycotina</taxon>
        <taxon>Eurotiomycetes</taxon>
        <taxon>Eurotiomycetidae</taxon>
        <taxon>Eurotiales</taxon>
        <taxon>Aspergillaceae</taxon>
        <taxon>Aspergillus</taxon>
        <taxon>Aspergillus subgen. Nidulantes</taxon>
    </lineage>
</organism>
<evidence type="ECO:0000313" key="3">
    <source>
        <dbReference type="Proteomes" id="UP000256690"/>
    </source>
</evidence>
<gene>
    <name evidence="2" type="ORF">DSM5745_05771</name>
</gene>
<dbReference type="Pfam" id="PF20246">
    <property type="entry name" value="DUF6601"/>
    <property type="match status" value="1"/>
</dbReference>
<feature type="transmembrane region" description="Helical" evidence="1">
    <location>
        <begin position="255"/>
        <end position="276"/>
    </location>
</feature>
<reference evidence="2 3" key="1">
    <citation type="journal article" date="2018" name="IMA Fungus">
        <title>IMA Genome-F 9: Draft genome sequence of Annulohypoxylon stygium, Aspergillus mulundensis, Berkeleyomyces basicola (syn. Thielaviopsis basicola), Ceratocystis smalleyi, two Cercospora beticola strains, Coleophoma cylindrospora, Fusarium fracticaudum, Phialophora cf. hyalina, and Morchella septimelata.</title>
        <authorList>
            <person name="Wingfield B.D."/>
            <person name="Bills G.F."/>
            <person name="Dong Y."/>
            <person name="Huang W."/>
            <person name="Nel W.J."/>
            <person name="Swalarsk-Parry B.S."/>
            <person name="Vaghefi N."/>
            <person name="Wilken P.M."/>
            <person name="An Z."/>
            <person name="de Beer Z.W."/>
            <person name="De Vos L."/>
            <person name="Chen L."/>
            <person name="Duong T.A."/>
            <person name="Gao Y."/>
            <person name="Hammerbacher A."/>
            <person name="Kikkert J.R."/>
            <person name="Li Y."/>
            <person name="Li H."/>
            <person name="Li K."/>
            <person name="Li Q."/>
            <person name="Liu X."/>
            <person name="Ma X."/>
            <person name="Naidoo K."/>
            <person name="Pethybridge S.J."/>
            <person name="Sun J."/>
            <person name="Steenkamp E.T."/>
            <person name="van der Nest M.A."/>
            <person name="van Wyk S."/>
            <person name="Wingfield M.J."/>
            <person name="Xiong C."/>
            <person name="Yue Q."/>
            <person name="Zhang X."/>
        </authorList>
    </citation>
    <scope>NUCLEOTIDE SEQUENCE [LARGE SCALE GENOMIC DNA]</scope>
    <source>
        <strain evidence="2 3">DSM 5745</strain>
    </source>
</reference>